<dbReference type="RefSeq" id="XP_065651957.1">
    <property type="nucleotide sequence ID" value="XM_065795885.1"/>
</dbReference>
<feature type="domain" description="PH" evidence="4">
    <location>
        <begin position="137"/>
        <end position="232"/>
    </location>
</feature>
<organism evidence="5 6">
    <name type="scientific">Hydra vulgaris</name>
    <name type="common">Hydra</name>
    <name type="synonym">Hydra attenuata</name>
    <dbReference type="NCBI Taxonomy" id="6087"/>
    <lineage>
        <taxon>Eukaryota</taxon>
        <taxon>Metazoa</taxon>
        <taxon>Cnidaria</taxon>
        <taxon>Hydrozoa</taxon>
        <taxon>Hydroidolina</taxon>
        <taxon>Anthoathecata</taxon>
        <taxon>Aplanulata</taxon>
        <taxon>Hydridae</taxon>
        <taxon>Hydra</taxon>
    </lineage>
</organism>
<accession>A0ABM4BS37</accession>
<dbReference type="RefSeq" id="XP_065651956.1">
    <property type="nucleotide sequence ID" value="XM_065795884.1"/>
</dbReference>
<dbReference type="Pfam" id="PF00169">
    <property type="entry name" value="PH"/>
    <property type="match status" value="1"/>
</dbReference>
<dbReference type="PROSITE" id="PS50003">
    <property type="entry name" value="PH_DOMAIN"/>
    <property type="match status" value="1"/>
</dbReference>
<feature type="domain" description="SH2" evidence="3">
    <location>
        <begin position="10"/>
        <end position="104"/>
    </location>
</feature>
<dbReference type="SUPFAM" id="SSF55550">
    <property type="entry name" value="SH2 domain"/>
    <property type="match status" value="1"/>
</dbReference>
<evidence type="ECO:0000313" key="6">
    <source>
        <dbReference type="RefSeq" id="XP_065651956.1"/>
    </source>
</evidence>
<evidence type="ECO:0000256" key="1">
    <source>
        <dbReference type="ARBA" id="ARBA00022999"/>
    </source>
</evidence>
<proteinExistence type="predicted"/>
<protein>
    <submittedName>
        <fullName evidence="6 7">Dual adapter for phosphotyrosine and 3-phosphotyrosine and 3-phosphoinositide isoform X6</fullName>
    </submittedName>
</protein>
<dbReference type="InterPro" id="IPR000980">
    <property type="entry name" value="SH2"/>
</dbReference>
<dbReference type="GeneID" id="100203917"/>
<dbReference type="PANTHER" id="PTHR14336">
    <property type="entry name" value="TANDEM PH DOMAIN CONTAINING PROTEIN"/>
    <property type="match status" value="1"/>
</dbReference>
<dbReference type="Gene3D" id="2.30.29.30">
    <property type="entry name" value="Pleckstrin-homology domain (PH domain)/Phosphotyrosine-binding domain (PTB)"/>
    <property type="match status" value="1"/>
</dbReference>
<evidence type="ECO:0000313" key="5">
    <source>
        <dbReference type="Proteomes" id="UP001652625"/>
    </source>
</evidence>
<dbReference type="PANTHER" id="PTHR14336:SF15">
    <property type="entry name" value="DUAL ADAPTER FOR PHOSPHOTYROSINE AND 3-PHOSPHOTYROSINE AND 3-PHOSPHOINOSITIDE"/>
    <property type="match status" value="1"/>
</dbReference>
<dbReference type="SUPFAM" id="SSF50729">
    <property type="entry name" value="PH domain-like"/>
    <property type="match status" value="1"/>
</dbReference>
<dbReference type="InterPro" id="IPR051707">
    <property type="entry name" value="PI-Interact_SigTrans_Reg"/>
</dbReference>
<dbReference type="InterPro" id="IPR036860">
    <property type="entry name" value="SH2_dom_sf"/>
</dbReference>
<dbReference type="Pfam" id="PF00017">
    <property type="entry name" value="SH2"/>
    <property type="match status" value="1"/>
</dbReference>
<gene>
    <name evidence="6 7" type="primary">LOC100203917</name>
</gene>
<evidence type="ECO:0000256" key="2">
    <source>
        <dbReference type="PROSITE-ProRule" id="PRU00191"/>
    </source>
</evidence>
<name>A0ABM4BS37_HYDVU</name>
<keyword evidence="5" id="KW-1185">Reference proteome</keyword>
<evidence type="ECO:0000259" key="3">
    <source>
        <dbReference type="PROSITE" id="PS50001"/>
    </source>
</evidence>
<dbReference type="SMART" id="SM00233">
    <property type="entry name" value="PH"/>
    <property type="match status" value="1"/>
</dbReference>
<dbReference type="Proteomes" id="UP001652625">
    <property type="component" value="Chromosome 04"/>
</dbReference>
<reference evidence="6 7" key="1">
    <citation type="submission" date="2025-05" db="UniProtKB">
        <authorList>
            <consortium name="RefSeq"/>
        </authorList>
    </citation>
    <scope>IDENTIFICATION</scope>
</reference>
<dbReference type="PRINTS" id="PR00401">
    <property type="entry name" value="SH2DOMAIN"/>
</dbReference>
<evidence type="ECO:0000259" key="4">
    <source>
        <dbReference type="PROSITE" id="PS50003"/>
    </source>
</evidence>
<dbReference type="InterPro" id="IPR001849">
    <property type="entry name" value="PH_domain"/>
</dbReference>
<sequence length="237" mass="27894">MEDRVEDLGWFHSNLDRHQAEALLLHNGQDGSYLLRICTSNENSYVLSCRCANSVKHFQISYDGKYYRFGMAIFATFSELVKHFENQPLLGGESGVLTLLKYPYPRRVNEPSSYETVVIHAETGYDSSIKKFRPQSINSKEGYLTKQGLKIKSWRTRWFVLFRNELLYYKSKKEKQPLGILNLKICLSVTKDEEIGKKYAFRIHMPYRVYYVYAVSDIERQEWIDILCWKLIQNGNE</sequence>
<dbReference type="PROSITE" id="PS50001">
    <property type="entry name" value="SH2"/>
    <property type="match status" value="1"/>
</dbReference>
<dbReference type="InterPro" id="IPR011993">
    <property type="entry name" value="PH-like_dom_sf"/>
</dbReference>
<dbReference type="SMART" id="SM00252">
    <property type="entry name" value="SH2"/>
    <property type="match status" value="1"/>
</dbReference>
<keyword evidence="1 2" id="KW-0727">SH2 domain</keyword>
<dbReference type="Gene3D" id="3.30.505.10">
    <property type="entry name" value="SH2 domain"/>
    <property type="match status" value="1"/>
</dbReference>
<evidence type="ECO:0000313" key="7">
    <source>
        <dbReference type="RefSeq" id="XP_065651957.1"/>
    </source>
</evidence>